<protein>
    <recommendedName>
        <fullName evidence="3">Transposase</fullName>
    </recommendedName>
</protein>
<evidence type="ECO:0008006" key="3">
    <source>
        <dbReference type="Google" id="ProtNLM"/>
    </source>
</evidence>
<proteinExistence type="predicted"/>
<name>A0A840VHV9_9BACT</name>
<evidence type="ECO:0000313" key="2">
    <source>
        <dbReference type="Proteomes" id="UP000557717"/>
    </source>
</evidence>
<dbReference type="RefSeq" id="WP_184021307.1">
    <property type="nucleotide sequence ID" value="NZ_JACHFD010000026.1"/>
</dbReference>
<dbReference type="AlphaFoldDB" id="A0A840VHV9"/>
<dbReference type="Proteomes" id="UP000557717">
    <property type="component" value="Unassembled WGS sequence"/>
</dbReference>
<dbReference type="EMBL" id="JACHFD010000026">
    <property type="protein sequence ID" value="MBB5353420.1"/>
    <property type="molecule type" value="Genomic_DNA"/>
</dbReference>
<sequence length="100" mass="11568">MTCLLMLVLAVIAELTVSLVWLSKHPDTEADSRSVYRRFQRFFALCRLPSKAVGRLVLALVPKPDDGWILAMDRTNWQFGRTHVALLDLWWVERLEDSVL</sequence>
<keyword evidence="2" id="KW-1185">Reference proteome</keyword>
<comment type="caution">
    <text evidence="1">The sequence shown here is derived from an EMBL/GenBank/DDBJ whole genome shotgun (WGS) entry which is preliminary data.</text>
</comment>
<gene>
    <name evidence="1" type="ORF">HNR46_003681</name>
</gene>
<organism evidence="1 2">
    <name type="scientific">Haloferula luteola</name>
    <dbReference type="NCBI Taxonomy" id="595692"/>
    <lineage>
        <taxon>Bacteria</taxon>
        <taxon>Pseudomonadati</taxon>
        <taxon>Verrucomicrobiota</taxon>
        <taxon>Verrucomicrobiia</taxon>
        <taxon>Verrucomicrobiales</taxon>
        <taxon>Verrucomicrobiaceae</taxon>
        <taxon>Haloferula</taxon>
    </lineage>
</organism>
<accession>A0A840VHV9</accession>
<reference evidence="1 2" key="1">
    <citation type="submission" date="2020-08" db="EMBL/GenBank/DDBJ databases">
        <title>Genomic Encyclopedia of Type Strains, Phase IV (KMG-IV): sequencing the most valuable type-strain genomes for metagenomic binning, comparative biology and taxonomic classification.</title>
        <authorList>
            <person name="Goeker M."/>
        </authorList>
    </citation>
    <scope>NUCLEOTIDE SEQUENCE [LARGE SCALE GENOMIC DNA]</scope>
    <source>
        <strain evidence="1 2">YC6886</strain>
    </source>
</reference>
<evidence type="ECO:0000313" key="1">
    <source>
        <dbReference type="EMBL" id="MBB5353420.1"/>
    </source>
</evidence>